<sequence length="253" mass="28311">MWLPALISLLVLALSSLSYVLGYDWFNLLPANDTLGTIISSVSFTGSIHGVFISLIVLAIHSATTARQCWRHLLCILPVLSVAILLAWGLKNLIAEPRPNVAMLQQAGLLSQDYYQQDHDDKISTMEAALSQALTVPEFVKRDWVMETGYAMPSIHTVIALTLGLYFFAIFRRDQRHRTAWALLCWAYIVCYSRLLLNVHRPEDLIVGAVIASLAAAMGFKILQNKEHKDQLRIKARAEKLAEAHRSTGVTRD</sequence>
<keyword evidence="4" id="KW-0812">Transmembrane</keyword>
<dbReference type="Proteomes" id="UP000283255">
    <property type="component" value="Unassembled WGS sequence"/>
</dbReference>
<keyword evidence="4" id="KW-1133">Transmembrane helix</keyword>
<organism evidence="6 7">
    <name type="scientific">Motilimonas pumila</name>
    <dbReference type="NCBI Taxonomy" id="2303987"/>
    <lineage>
        <taxon>Bacteria</taxon>
        <taxon>Pseudomonadati</taxon>
        <taxon>Pseudomonadota</taxon>
        <taxon>Gammaproteobacteria</taxon>
        <taxon>Alteromonadales</taxon>
        <taxon>Alteromonadales genera incertae sedis</taxon>
        <taxon>Motilimonas</taxon>
    </lineage>
</organism>
<dbReference type="AlphaFoldDB" id="A0A418YBP8"/>
<dbReference type="SUPFAM" id="SSF48317">
    <property type="entry name" value="Acid phosphatase/Vanadium-dependent haloperoxidase"/>
    <property type="match status" value="1"/>
</dbReference>
<dbReference type="InterPro" id="IPR000326">
    <property type="entry name" value="PAP2/HPO"/>
</dbReference>
<reference evidence="6 7" key="2">
    <citation type="submission" date="2019-01" db="EMBL/GenBank/DDBJ databases">
        <title>Motilimonas pumilus sp. nov., isolated from the gut of sea cucumber (Apostichopus japonicus).</title>
        <authorList>
            <person name="Wang F.-Q."/>
            <person name="Ren L.-H."/>
            <person name="Lin Y.-W."/>
            <person name="Sun G.-H."/>
            <person name="Du Z.-J."/>
            <person name="Zhao J.-X."/>
            <person name="Liu X.-J."/>
            <person name="Liu L.-J."/>
        </authorList>
    </citation>
    <scope>NUCLEOTIDE SEQUENCE [LARGE SCALE GENOMIC DNA]</scope>
    <source>
        <strain evidence="6 7">PLHSC7-2</strain>
    </source>
</reference>
<comment type="catalytic activity">
    <reaction evidence="3">
        <text>di-trans,octa-cis-undecaprenyl diphosphate + H2O = di-trans,octa-cis-undecaprenyl phosphate + phosphate + H(+)</text>
        <dbReference type="Rhea" id="RHEA:28094"/>
        <dbReference type="ChEBI" id="CHEBI:15377"/>
        <dbReference type="ChEBI" id="CHEBI:15378"/>
        <dbReference type="ChEBI" id="CHEBI:43474"/>
        <dbReference type="ChEBI" id="CHEBI:58405"/>
        <dbReference type="ChEBI" id="CHEBI:60392"/>
        <dbReference type="EC" id="3.6.1.27"/>
    </reaction>
</comment>
<reference evidence="6 7" key="1">
    <citation type="submission" date="2018-09" db="EMBL/GenBank/DDBJ databases">
        <authorList>
            <person name="Wang F."/>
        </authorList>
    </citation>
    <scope>NUCLEOTIDE SEQUENCE [LARGE SCALE GENOMIC DNA]</scope>
    <source>
        <strain evidence="6 7">PLHSC7-2</strain>
    </source>
</reference>
<proteinExistence type="predicted"/>
<protein>
    <recommendedName>
        <fullName evidence="1">undecaprenyl-diphosphate phosphatase</fullName>
        <ecNumber evidence="1">3.6.1.27</ecNumber>
    </recommendedName>
    <alternativeName>
        <fullName evidence="2">Undecaprenyl pyrophosphate phosphatase</fullName>
    </alternativeName>
</protein>
<feature type="transmembrane region" description="Helical" evidence="4">
    <location>
        <begin position="72"/>
        <end position="90"/>
    </location>
</feature>
<evidence type="ECO:0000259" key="5">
    <source>
        <dbReference type="SMART" id="SM00014"/>
    </source>
</evidence>
<evidence type="ECO:0000256" key="2">
    <source>
        <dbReference type="ARBA" id="ARBA00032707"/>
    </source>
</evidence>
<accession>A0A418YBP8</accession>
<evidence type="ECO:0000256" key="1">
    <source>
        <dbReference type="ARBA" id="ARBA00012374"/>
    </source>
</evidence>
<keyword evidence="7" id="KW-1185">Reference proteome</keyword>
<feature type="transmembrane region" description="Helical" evidence="4">
    <location>
        <begin position="38"/>
        <end position="60"/>
    </location>
</feature>
<comment type="caution">
    <text evidence="6">The sequence shown here is derived from an EMBL/GenBank/DDBJ whole genome shotgun (WGS) entry which is preliminary data.</text>
</comment>
<feature type="transmembrane region" description="Helical" evidence="4">
    <location>
        <begin position="205"/>
        <end position="223"/>
    </location>
</feature>
<dbReference type="EC" id="3.6.1.27" evidence="1"/>
<dbReference type="EMBL" id="QZCH01000023">
    <property type="protein sequence ID" value="RJG41940.1"/>
    <property type="molecule type" value="Genomic_DNA"/>
</dbReference>
<feature type="transmembrane region" description="Helical" evidence="4">
    <location>
        <begin position="180"/>
        <end position="199"/>
    </location>
</feature>
<keyword evidence="4" id="KW-0472">Membrane</keyword>
<dbReference type="PANTHER" id="PTHR14969">
    <property type="entry name" value="SPHINGOSINE-1-PHOSPHATE PHOSPHOHYDROLASE"/>
    <property type="match status" value="1"/>
</dbReference>
<dbReference type="SMART" id="SM00014">
    <property type="entry name" value="acidPPc"/>
    <property type="match status" value="1"/>
</dbReference>
<dbReference type="InterPro" id="IPR036938">
    <property type="entry name" value="PAP2/HPO_sf"/>
</dbReference>
<gene>
    <name evidence="6" type="ORF">D1Z90_15730</name>
</gene>
<dbReference type="CDD" id="cd01610">
    <property type="entry name" value="PAP2_like"/>
    <property type="match status" value="1"/>
</dbReference>
<feature type="domain" description="Phosphatidic acid phosphatase type 2/haloperoxidase" evidence="5">
    <location>
        <begin position="73"/>
        <end position="220"/>
    </location>
</feature>
<dbReference type="GO" id="GO:0005886">
    <property type="term" value="C:plasma membrane"/>
    <property type="evidence" value="ECO:0007669"/>
    <property type="project" value="TreeGrafter"/>
</dbReference>
<name>A0A418YBP8_9GAMM</name>
<dbReference type="Pfam" id="PF01569">
    <property type="entry name" value="PAP2"/>
    <property type="match status" value="1"/>
</dbReference>
<evidence type="ECO:0000256" key="3">
    <source>
        <dbReference type="ARBA" id="ARBA00047594"/>
    </source>
</evidence>
<evidence type="ECO:0000313" key="7">
    <source>
        <dbReference type="Proteomes" id="UP000283255"/>
    </source>
</evidence>
<dbReference type="Gene3D" id="1.20.144.10">
    <property type="entry name" value="Phosphatidic acid phosphatase type 2/haloperoxidase"/>
    <property type="match status" value="1"/>
</dbReference>
<evidence type="ECO:0000313" key="6">
    <source>
        <dbReference type="EMBL" id="RJG41940.1"/>
    </source>
</evidence>
<dbReference type="RefSeq" id="WP_119911745.1">
    <property type="nucleotide sequence ID" value="NZ_QZCH01000023.1"/>
</dbReference>
<dbReference type="PANTHER" id="PTHR14969:SF54">
    <property type="entry name" value="PHOSPHATIDYLGLYCEROPHOSPHATASE B"/>
    <property type="match status" value="1"/>
</dbReference>
<dbReference type="OrthoDB" id="5586741at2"/>
<feature type="transmembrane region" description="Helical" evidence="4">
    <location>
        <begin position="150"/>
        <end position="168"/>
    </location>
</feature>
<evidence type="ECO:0000256" key="4">
    <source>
        <dbReference type="SAM" id="Phobius"/>
    </source>
</evidence>
<dbReference type="GO" id="GO:0050380">
    <property type="term" value="F:undecaprenyl-diphosphatase activity"/>
    <property type="evidence" value="ECO:0007669"/>
    <property type="project" value="UniProtKB-EC"/>
</dbReference>